<proteinExistence type="predicted"/>
<dbReference type="InterPro" id="IPR009056">
    <property type="entry name" value="Cyt_c-like_dom"/>
</dbReference>
<feature type="signal peptide" evidence="8">
    <location>
        <begin position="1"/>
        <end position="20"/>
    </location>
</feature>
<evidence type="ECO:0000256" key="8">
    <source>
        <dbReference type="SAM" id="SignalP"/>
    </source>
</evidence>
<dbReference type="EMBL" id="JBEPLW010000010">
    <property type="protein sequence ID" value="MET3575630.1"/>
    <property type="molecule type" value="Genomic_DNA"/>
</dbReference>
<evidence type="ECO:0000256" key="1">
    <source>
        <dbReference type="ARBA" id="ARBA00022448"/>
    </source>
</evidence>
<keyword evidence="2 6" id="KW-0349">Heme</keyword>
<feature type="domain" description="Cytochrome c" evidence="9">
    <location>
        <begin position="46"/>
        <end position="128"/>
    </location>
</feature>
<dbReference type="PANTHER" id="PTHR37823:SF4">
    <property type="entry name" value="MENAQUINOL-CYTOCHROME C REDUCTASE CYTOCHROME B_C SUBUNIT"/>
    <property type="match status" value="1"/>
</dbReference>
<keyword evidence="3 6" id="KW-0479">Metal-binding</keyword>
<protein>
    <submittedName>
        <fullName evidence="10">Cytochrome c551</fullName>
    </submittedName>
</protein>
<dbReference type="PROSITE" id="PS51257">
    <property type="entry name" value="PROKAR_LIPOPROTEIN"/>
    <property type="match status" value="1"/>
</dbReference>
<dbReference type="NCBIfam" id="NF045774">
    <property type="entry name" value="cytochro_C551"/>
    <property type="match status" value="1"/>
</dbReference>
<dbReference type="Proteomes" id="UP001549099">
    <property type="component" value="Unassembled WGS sequence"/>
</dbReference>
<keyword evidence="5 6" id="KW-0408">Iron</keyword>
<feature type="region of interest" description="Disordered" evidence="7">
    <location>
        <begin position="22"/>
        <end position="59"/>
    </location>
</feature>
<dbReference type="Gene3D" id="1.10.760.10">
    <property type="entry name" value="Cytochrome c-like domain"/>
    <property type="match status" value="1"/>
</dbReference>
<dbReference type="InterPro" id="IPR051811">
    <property type="entry name" value="Cytochrome_c550/c551-like"/>
</dbReference>
<evidence type="ECO:0000256" key="4">
    <source>
        <dbReference type="ARBA" id="ARBA00022982"/>
    </source>
</evidence>
<evidence type="ECO:0000256" key="2">
    <source>
        <dbReference type="ARBA" id="ARBA00022617"/>
    </source>
</evidence>
<reference evidence="10 11" key="1">
    <citation type="submission" date="2024-06" db="EMBL/GenBank/DDBJ databases">
        <title>Genomic Encyclopedia of Type Strains, Phase IV (KMG-IV): sequencing the most valuable type-strain genomes for metagenomic binning, comparative biology and taxonomic classification.</title>
        <authorList>
            <person name="Goeker M."/>
        </authorList>
    </citation>
    <scope>NUCLEOTIDE SEQUENCE [LARGE SCALE GENOMIC DNA]</scope>
    <source>
        <strain evidence="10 11">DSM 26128</strain>
    </source>
</reference>
<feature type="compositionally biased region" description="Low complexity" evidence="7">
    <location>
        <begin position="22"/>
        <end position="37"/>
    </location>
</feature>
<evidence type="ECO:0000256" key="5">
    <source>
        <dbReference type="ARBA" id="ARBA00023004"/>
    </source>
</evidence>
<dbReference type="InterPro" id="IPR036909">
    <property type="entry name" value="Cyt_c-like_dom_sf"/>
</dbReference>
<dbReference type="SUPFAM" id="SSF46626">
    <property type="entry name" value="Cytochrome c"/>
    <property type="match status" value="1"/>
</dbReference>
<dbReference type="PANTHER" id="PTHR37823">
    <property type="entry name" value="CYTOCHROME C-553-LIKE"/>
    <property type="match status" value="1"/>
</dbReference>
<sequence>MKRKLMMLLFGSALVLGACGGNDDNANDDNNAGTNDNATEETDTGTDTNTGGETAGVDPEKVVQQKCISCHGENLEGQGSFPELDNVGSRLSEQEIHDTIKNGRGGMPGGLIEGEELDAVAKWLSEKK</sequence>
<keyword evidence="4" id="KW-0249">Electron transport</keyword>
<evidence type="ECO:0000256" key="7">
    <source>
        <dbReference type="SAM" id="MobiDB-lite"/>
    </source>
</evidence>
<accession>A0ABV2GBG6</accession>
<keyword evidence="1" id="KW-0813">Transport</keyword>
<dbReference type="Pfam" id="PF13442">
    <property type="entry name" value="Cytochrome_CBB3"/>
    <property type="match status" value="1"/>
</dbReference>
<dbReference type="PROSITE" id="PS51007">
    <property type="entry name" value="CYTC"/>
    <property type="match status" value="1"/>
</dbReference>
<dbReference type="RefSeq" id="WP_354196952.1">
    <property type="nucleotide sequence ID" value="NZ_JBEPLW010000010.1"/>
</dbReference>
<evidence type="ECO:0000313" key="10">
    <source>
        <dbReference type="EMBL" id="MET3575630.1"/>
    </source>
</evidence>
<keyword evidence="11" id="KW-1185">Reference proteome</keyword>
<feature type="chain" id="PRO_5046986600" evidence="8">
    <location>
        <begin position="21"/>
        <end position="128"/>
    </location>
</feature>
<comment type="caution">
    <text evidence="10">The sequence shown here is derived from an EMBL/GenBank/DDBJ whole genome shotgun (WGS) entry which is preliminary data.</text>
</comment>
<dbReference type="InterPro" id="IPR012218">
    <property type="entry name" value="Cyt_c_BACSU-c550-type"/>
</dbReference>
<name>A0ABV2GBG6_9BACL</name>
<evidence type="ECO:0000256" key="3">
    <source>
        <dbReference type="ARBA" id="ARBA00022723"/>
    </source>
</evidence>
<keyword evidence="8" id="KW-0732">Signal</keyword>
<dbReference type="InterPro" id="IPR054782">
    <property type="entry name" value="Cytochro_C551"/>
</dbReference>
<dbReference type="PIRSF" id="PIRSF000025">
    <property type="entry name" value="Cytc_Bsub_c550"/>
    <property type="match status" value="1"/>
</dbReference>
<gene>
    <name evidence="10" type="ORF">ABID49_001535</name>
</gene>
<feature type="compositionally biased region" description="Low complexity" evidence="7">
    <location>
        <begin position="45"/>
        <end position="56"/>
    </location>
</feature>
<evidence type="ECO:0000256" key="6">
    <source>
        <dbReference type="PROSITE-ProRule" id="PRU00433"/>
    </source>
</evidence>
<evidence type="ECO:0000313" key="11">
    <source>
        <dbReference type="Proteomes" id="UP001549099"/>
    </source>
</evidence>
<organism evidence="10 11">
    <name type="scientific">Bhargavaea ullalensis</name>
    <dbReference type="NCBI Taxonomy" id="1265685"/>
    <lineage>
        <taxon>Bacteria</taxon>
        <taxon>Bacillati</taxon>
        <taxon>Bacillota</taxon>
        <taxon>Bacilli</taxon>
        <taxon>Bacillales</taxon>
        <taxon>Caryophanaceae</taxon>
        <taxon>Bhargavaea</taxon>
    </lineage>
</organism>
<evidence type="ECO:0000259" key="9">
    <source>
        <dbReference type="PROSITE" id="PS51007"/>
    </source>
</evidence>